<dbReference type="SUPFAM" id="SSF47113">
    <property type="entry name" value="Histone-fold"/>
    <property type="match status" value="1"/>
</dbReference>
<feature type="compositionally biased region" description="Low complexity" evidence="2">
    <location>
        <begin position="36"/>
        <end position="45"/>
    </location>
</feature>
<evidence type="ECO:0000259" key="3">
    <source>
        <dbReference type="Pfam" id="PF00125"/>
    </source>
</evidence>
<evidence type="ECO:0000313" key="4">
    <source>
        <dbReference type="EMBL" id="KNC26115.1"/>
    </source>
</evidence>
<dbReference type="Gene3D" id="1.10.20.10">
    <property type="entry name" value="Histone, subunit A"/>
    <property type="match status" value="1"/>
</dbReference>
<dbReference type="InterPro" id="IPR009072">
    <property type="entry name" value="Histone-fold"/>
</dbReference>
<dbReference type="GO" id="GO:0046982">
    <property type="term" value="F:protein heterodimerization activity"/>
    <property type="evidence" value="ECO:0007669"/>
    <property type="project" value="InterPro"/>
</dbReference>
<protein>
    <recommendedName>
        <fullName evidence="3">Core Histone H2A/H2B/H3 domain-containing protein</fullName>
    </recommendedName>
</protein>
<dbReference type="PROSITE" id="PS00959">
    <property type="entry name" value="HISTONE_H3_2"/>
    <property type="match status" value="1"/>
</dbReference>
<dbReference type="GO" id="GO:0030527">
    <property type="term" value="F:structural constituent of chromatin"/>
    <property type="evidence" value="ECO:0007669"/>
    <property type="project" value="InterPro"/>
</dbReference>
<proteinExistence type="inferred from homology"/>
<feature type="domain" description="Core Histone H2A/H2B/H3" evidence="3">
    <location>
        <begin position="79"/>
        <end position="160"/>
    </location>
</feature>
<dbReference type="SMART" id="SM00428">
    <property type="entry name" value="H3"/>
    <property type="match status" value="1"/>
</dbReference>
<reference evidence="4 5" key="1">
    <citation type="journal article" date="2015" name="Nat. Commun.">
        <title>Lucilia cuprina genome unlocks parasitic fly biology to underpin future interventions.</title>
        <authorList>
            <person name="Anstead C.A."/>
            <person name="Korhonen P.K."/>
            <person name="Young N.D."/>
            <person name="Hall R.S."/>
            <person name="Jex A.R."/>
            <person name="Murali S.C."/>
            <person name="Hughes D.S."/>
            <person name="Lee S.F."/>
            <person name="Perry T."/>
            <person name="Stroehlein A.J."/>
            <person name="Ansell B.R."/>
            <person name="Breugelmans B."/>
            <person name="Hofmann A."/>
            <person name="Qu J."/>
            <person name="Dugan S."/>
            <person name="Lee S.L."/>
            <person name="Chao H."/>
            <person name="Dinh H."/>
            <person name="Han Y."/>
            <person name="Doddapaneni H.V."/>
            <person name="Worley K.C."/>
            <person name="Muzny D.M."/>
            <person name="Ioannidis P."/>
            <person name="Waterhouse R.M."/>
            <person name="Zdobnov E.M."/>
            <person name="James P.J."/>
            <person name="Bagnall N.H."/>
            <person name="Kotze A.C."/>
            <person name="Gibbs R.A."/>
            <person name="Richards S."/>
            <person name="Batterham P."/>
            <person name="Gasser R.B."/>
        </authorList>
    </citation>
    <scope>NUCLEOTIDE SEQUENCE [LARGE SCALE GENOMIC DNA]</scope>
    <source>
        <strain evidence="4 5">LS</strain>
        <tissue evidence="4">Full body</tissue>
    </source>
</reference>
<feature type="compositionally biased region" description="Polar residues" evidence="2">
    <location>
        <begin position="49"/>
        <end position="60"/>
    </location>
</feature>
<dbReference type="GO" id="GO:0000786">
    <property type="term" value="C:nucleosome"/>
    <property type="evidence" value="ECO:0007669"/>
    <property type="project" value="InterPro"/>
</dbReference>
<comment type="caution">
    <text evidence="4">The sequence shown here is derived from an EMBL/GenBank/DDBJ whole genome shotgun (WGS) entry which is preliminary data.</text>
</comment>
<organism evidence="4 5">
    <name type="scientific">Lucilia cuprina</name>
    <name type="common">Green bottle fly</name>
    <name type="synonym">Australian sheep blowfly</name>
    <dbReference type="NCBI Taxonomy" id="7375"/>
    <lineage>
        <taxon>Eukaryota</taxon>
        <taxon>Metazoa</taxon>
        <taxon>Ecdysozoa</taxon>
        <taxon>Arthropoda</taxon>
        <taxon>Hexapoda</taxon>
        <taxon>Insecta</taxon>
        <taxon>Pterygota</taxon>
        <taxon>Neoptera</taxon>
        <taxon>Endopterygota</taxon>
        <taxon>Diptera</taxon>
        <taxon>Brachycera</taxon>
        <taxon>Muscomorpha</taxon>
        <taxon>Oestroidea</taxon>
        <taxon>Calliphoridae</taxon>
        <taxon>Luciliinae</taxon>
        <taxon>Lucilia</taxon>
    </lineage>
</organism>
<feature type="region of interest" description="Disordered" evidence="2">
    <location>
        <begin position="23"/>
        <end position="72"/>
    </location>
</feature>
<dbReference type="AlphaFoldDB" id="A0A0L0C1F1"/>
<dbReference type="PRINTS" id="PR00622">
    <property type="entry name" value="HISTONEH3"/>
</dbReference>
<evidence type="ECO:0000313" key="5">
    <source>
        <dbReference type="Proteomes" id="UP000037069"/>
    </source>
</evidence>
<dbReference type="PANTHER" id="PTHR45810">
    <property type="entry name" value="HISTONE H3.2"/>
    <property type="match status" value="1"/>
</dbReference>
<dbReference type="STRING" id="7375.A0A0L0C1F1"/>
<dbReference type="OrthoDB" id="420022at2759"/>
<dbReference type="OMA" id="MEDSYLL"/>
<dbReference type="Proteomes" id="UP000037069">
    <property type="component" value="Unassembled WGS sequence"/>
</dbReference>
<keyword evidence="5" id="KW-1185">Reference proteome</keyword>
<name>A0A0L0C1F1_LUCCU</name>
<dbReference type="InterPro" id="IPR000164">
    <property type="entry name" value="Histone_H3/CENP-A"/>
</dbReference>
<dbReference type="Pfam" id="PF00125">
    <property type="entry name" value="Histone"/>
    <property type="match status" value="1"/>
</dbReference>
<gene>
    <name evidence="4" type="ORF">FF38_11005</name>
</gene>
<dbReference type="PANTHER" id="PTHR45810:SF1">
    <property type="entry name" value="HISTONE H3-LIKE CENTROMERIC PROTEIN A"/>
    <property type="match status" value="1"/>
</dbReference>
<accession>A0A0L0C1F1</accession>
<comment type="similarity">
    <text evidence="1">Belongs to the histone H3 family.</text>
</comment>
<dbReference type="GO" id="GO:0003677">
    <property type="term" value="F:DNA binding"/>
    <property type="evidence" value="ECO:0007669"/>
    <property type="project" value="InterPro"/>
</dbReference>
<dbReference type="CDD" id="cd22911">
    <property type="entry name" value="HFD_H3"/>
    <property type="match status" value="1"/>
</dbReference>
<feature type="compositionally biased region" description="Polar residues" evidence="2">
    <location>
        <begin position="26"/>
        <end position="35"/>
    </location>
</feature>
<dbReference type="EMBL" id="JRES01001015">
    <property type="protein sequence ID" value="KNC26115.1"/>
    <property type="molecule type" value="Genomic_DNA"/>
</dbReference>
<dbReference type="InterPro" id="IPR007125">
    <property type="entry name" value="H2A/H2B/H3"/>
</dbReference>
<evidence type="ECO:0000256" key="1">
    <source>
        <dbReference type="ARBA" id="ARBA00010343"/>
    </source>
</evidence>
<sequence>MSRGTLGDSDSVIEEGTMHNFDYRTRSSITNPYGQASTSRAATSRTSRKGTNNTGNSNTLKGAARRKKKTPRQREIRLLKSIMQFQKTTTLLIPRAPFARLVREISFNVNPDIARYTITALEALQEATEMFMVQLLQDSYLLTMHRKCVTLSTADMMLIRALKLNL</sequence>
<evidence type="ECO:0000256" key="2">
    <source>
        <dbReference type="SAM" id="MobiDB-lite"/>
    </source>
</evidence>